<feature type="transmembrane region" description="Helical" evidence="4">
    <location>
        <begin position="137"/>
        <end position="157"/>
    </location>
</feature>
<evidence type="ECO:0000259" key="5">
    <source>
        <dbReference type="PROSITE" id="PS50850"/>
    </source>
</evidence>
<feature type="transmembrane region" description="Helical" evidence="4">
    <location>
        <begin position="224"/>
        <end position="246"/>
    </location>
</feature>
<keyword evidence="3 4" id="KW-0472">Membrane</keyword>
<dbReference type="EMBL" id="LDTE01000027">
    <property type="protein sequence ID" value="KTW01650.1"/>
    <property type="molecule type" value="Genomic_DNA"/>
</dbReference>
<dbReference type="PANTHER" id="PTHR11360">
    <property type="entry name" value="MONOCARBOXYLATE TRANSPORTER"/>
    <property type="match status" value="1"/>
</dbReference>
<dbReference type="InterPro" id="IPR020846">
    <property type="entry name" value="MFS_dom"/>
</dbReference>
<dbReference type="PANTHER" id="PTHR11360:SF284">
    <property type="entry name" value="EG:103B4.3 PROTEIN-RELATED"/>
    <property type="match status" value="1"/>
</dbReference>
<dbReference type="InterPro" id="IPR036259">
    <property type="entry name" value="MFS_trans_sf"/>
</dbReference>
<evidence type="ECO:0000256" key="1">
    <source>
        <dbReference type="ARBA" id="ARBA00022692"/>
    </source>
</evidence>
<evidence type="ECO:0000313" key="6">
    <source>
        <dbReference type="EMBL" id="KTW01650.1"/>
    </source>
</evidence>
<feature type="transmembrane region" description="Helical" evidence="4">
    <location>
        <begin position="169"/>
        <end position="190"/>
    </location>
</feature>
<feature type="domain" description="Major facilitator superfamily (MFS) profile" evidence="5">
    <location>
        <begin position="12"/>
        <end position="411"/>
    </location>
</feature>
<dbReference type="OrthoDB" id="9796632at2"/>
<dbReference type="PROSITE" id="PS50850">
    <property type="entry name" value="MFS"/>
    <property type="match status" value="1"/>
</dbReference>
<dbReference type="AlphaFoldDB" id="A0A147J0F1"/>
<evidence type="ECO:0000256" key="2">
    <source>
        <dbReference type="ARBA" id="ARBA00022989"/>
    </source>
</evidence>
<organism evidence="6 7">
    <name type="scientific">Sphingomonas sanguinis</name>
    <dbReference type="NCBI Taxonomy" id="33051"/>
    <lineage>
        <taxon>Bacteria</taxon>
        <taxon>Pseudomonadati</taxon>
        <taxon>Pseudomonadota</taxon>
        <taxon>Alphaproteobacteria</taxon>
        <taxon>Sphingomonadales</taxon>
        <taxon>Sphingomonadaceae</taxon>
        <taxon>Sphingomonas</taxon>
    </lineage>
</organism>
<proteinExistence type="predicted"/>
<comment type="caution">
    <text evidence="6">The sequence shown here is derived from an EMBL/GenBank/DDBJ whole genome shotgun (WGS) entry which is preliminary data.</text>
</comment>
<feature type="transmembrane region" description="Helical" evidence="4">
    <location>
        <begin position="106"/>
        <end position="125"/>
    </location>
</feature>
<dbReference type="Pfam" id="PF07690">
    <property type="entry name" value="MFS_1"/>
    <property type="match status" value="1"/>
</dbReference>
<dbReference type="PATRIC" id="fig|33051.4.peg.1771"/>
<dbReference type="Proteomes" id="UP000074072">
    <property type="component" value="Unassembled WGS sequence"/>
</dbReference>
<keyword evidence="2 4" id="KW-1133">Transmembrane helix</keyword>
<dbReference type="SUPFAM" id="SSF103473">
    <property type="entry name" value="MFS general substrate transporter"/>
    <property type="match status" value="1"/>
</dbReference>
<feature type="transmembrane region" description="Helical" evidence="4">
    <location>
        <begin position="266"/>
        <end position="284"/>
    </location>
</feature>
<feature type="transmembrane region" description="Helical" evidence="4">
    <location>
        <begin position="49"/>
        <end position="72"/>
    </location>
</feature>
<sequence>MSTRPVYRGWHVVGAVLVALMLCGTTTIVATFGIVTAHLTRALGWTQGAMATALSLFLLATTLAVPVVGIAVDRFGSRRTAVAGILSFAALLALAGGTITSLRGLMIFYALFGAVGAFTNPIVYIKALSAWFDRRRGFALGLAVAGQGVGGAILPMAVEYVSEAFEWRYAFYALAVALILFVLPLIALFVRDDPAEAGVPFADAADPHDIDQSRVRSGLTVAQALRTGAFWIIIAVFLLFGMTSYALTGNFVALMLKRGAGTLPQIAMLSSLAGVAMIAGRLVFGWLLDRFPVPIVGAGGVLCAAAALAILLRVETIGIAAVTMSALMGIAMGAETDLLSILVGRYFGERAISRIYAWHNVSFLLGAAMGPPLFATLLGRFASADIPILTLIVLVILSASLLLMLRKPKWSVDLQRQLP</sequence>
<dbReference type="Gene3D" id="1.20.1250.20">
    <property type="entry name" value="MFS general substrate transporter like domains"/>
    <property type="match status" value="2"/>
</dbReference>
<feature type="transmembrane region" description="Helical" evidence="4">
    <location>
        <begin position="355"/>
        <end position="374"/>
    </location>
</feature>
<feature type="transmembrane region" description="Helical" evidence="4">
    <location>
        <begin position="386"/>
        <end position="405"/>
    </location>
</feature>
<accession>A0A147J0F1</accession>
<protein>
    <submittedName>
        <fullName evidence="6">Major facilitator transporter</fullName>
    </submittedName>
</protein>
<reference evidence="6 7" key="1">
    <citation type="journal article" date="2016" name="Front. Microbiol.">
        <title>Genomic Resource of Rice Seed Associated Bacteria.</title>
        <authorList>
            <person name="Midha S."/>
            <person name="Bansal K."/>
            <person name="Sharma S."/>
            <person name="Kumar N."/>
            <person name="Patil P.P."/>
            <person name="Chaudhry V."/>
            <person name="Patil P.B."/>
        </authorList>
    </citation>
    <scope>NUCLEOTIDE SEQUENCE [LARGE SCALE GENOMIC DNA]</scope>
    <source>
        <strain evidence="6 7">SB4</strain>
    </source>
</reference>
<feature type="transmembrane region" description="Helical" evidence="4">
    <location>
        <begin position="12"/>
        <end position="37"/>
    </location>
</feature>
<evidence type="ECO:0000313" key="7">
    <source>
        <dbReference type="Proteomes" id="UP000074072"/>
    </source>
</evidence>
<evidence type="ECO:0000256" key="4">
    <source>
        <dbReference type="SAM" id="Phobius"/>
    </source>
</evidence>
<dbReference type="InterPro" id="IPR011701">
    <property type="entry name" value="MFS"/>
</dbReference>
<dbReference type="GO" id="GO:0022857">
    <property type="term" value="F:transmembrane transporter activity"/>
    <property type="evidence" value="ECO:0007669"/>
    <property type="project" value="InterPro"/>
</dbReference>
<feature type="transmembrane region" description="Helical" evidence="4">
    <location>
        <begin position="317"/>
        <end position="343"/>
    </location>
</feature>
<dbReference type="RefSeq" id="WP_058751773.1">
    <property type="nucleotide sequence ID" value="NZ_LDTE01000027.1"/>
</dbReference>
<feature type="transmembrane region" description="Helical" evidence="4">
    <location>
        <begin position="291"/>
        <end position="311"/>
    </location>
</feature>
<evidence type="ECO:0000256" key="3">
    <source>
        <dbReference type="ARBA" id="ARBA00023136"/>
    </source>
</evidence>
<keyword evidence="1 4" id="KW-0812">Transmembrane</keyword>
<gene>
    <name evidence="6" type="ORF">SB4_05655</name>
</gene>
<name>A0A147J0F1_9SPHN</name>
<dbReference type="InterPro" id="IPR050327">
    <property type="entry name" value="Proton-linked_MCT"/>
</dbReference>
<feature type="transmembrane region" description="Helical" evidence="4">
    <location>
        <begin position="81"/>
        <end position="100"/>
    </location>
</feature>